<evidence type="ECO:0000256" key="2">
    <source>
        <dbReference type="ARBA" id="ARBA00004623"/>
    </source>
</evidence>
<keyword evidence="5" id="KW-0813">Transport</keyword>
<dbReference type="PANTHER" id="PTHR13190:SF1">
    <property type="entry name" value="AUTOPHAGY-RELATED 2, ISOFORM A"/>
    <property type="match status" value="1"/>
</dbReference>
<organism evidence="13 14">
    <name type="scientific">Penstemon davidsonii</name>
    <dbReference type="NCBI Taxonomy" id="160366"/>
    <lineage>
        <taxon>Eukaryota</taxon>
        <taxon>Viridiplantae</taxon>
        <taxon>Streptophyta</taxon>
        <taxon>Embryophyta</taxon>
        <taxon>Tracheophyta</taxon>
        <taxon>Spermatophyta</taxon>
        <taxon>Magnoliopsida</taxon>
        <taxon>eudicotyledons</taxon>
        <taxon>Gunneridae</taxon>
        <taxon>Pentapetalae</taxon>
        <taxon>asterids</taxon>
        <taxon>lamiids</taxon>
        <taxon>Lamiales</taxon>
        <taxon>Plantaginaceae</taxon>
        <taxon>Cheloneae</taxon>
        <taxon>Penstemon</taxon>
    </lineage>
</organism>
<keyword evidence="8" id="KW-0445">Lipid transport</keyword>
<evidence type="ECO:0000256" key="12">
    <source>
        <dbReference type="SAM" id="MobiDB-lite"/>
    </source>
</evidence>
<evidence type="ECO:0000256" key="3">
    <source>
        <dbReference type="ARBA" id="ARBA00009714"/>
    </source>
</evidence>
<dbReference type="Proteomes" id="UP001291926">
    <property type="component" value="Unassembled WGS sequence"/>
</dbReference>
<proteinExistence type="inferred from homology"/>
<keyword evidence="9" id="KW-0472">Membrane</keyword>
<evidence type="ECO:0000256" key="7">
    <source>
        <dbReference type="ARBA" id="ARBA00023006"/>
    </source>
</evidence>
<dbReference type="Pfam" id="PF13329">
    <property type="entry name" value="ATG2_CAD"/>
    <property type="match status" value="2"/>
</dbReference>
<comment type="caution">
    <text evidence="13">The sequence shown here is derived from an EMBL/GenBank/DDBJ whole genome shotgun (WGS) entry which is preliminary data.</text>
</comment>
<keyword evidence="6" id="KW-0256">Endoplasmic reticulum</keyword>
<feature type="region of interest" description="Disordered" evidence="12">
    <location>
        <begin position="644"/>
        <end position="669"/>
    </location>
</feature>
<comment type="subcellular location">
    <subcellularLocation>
        <location evidence="1">Endoplasmic reticulum membrane</location>
        <topology evidence="1">Peripheral membrane protein</topology>
    </subcellularLocation>
    <subcellularLocation>
        <location evidence="2">Preautophagosomal structure membrane</location>
        <topology evidence="2">Peripheral membrane protein</topology>
    </subcellularLocation>
</comment>
<feature type="region of interest" description="Disordered" evidence="12">
    <location>
        <begin position="83"/>
        <end position="104"/>
    </location>
</feature>
<gene>
    <name evidence="13" type="ORF">RD792_006063</name>
</gene>
<comment type="catalytic activity">
    <reaction evidence="11">
        <text>a 1,2-diacyl-sn-glycero-3-phosphoethanolamine(in) = a 1,2-diacyl-sn-glycero-3-phosphoethanolamine(out)</text>
        <dbReference type="Rhea" id="RHEA:38895"/>
        <dbReference type="ChEBI" id="CHEBI:64612"/>
    </reaction>
</comment>
<evidence type="ECO:0000256" key="11">
    <source>
        <dbReference type="ARBA" id="ARBA00024615"/>
    </source>
</evidence>
<keyword evidence="7" id="KW-0072">Autophagy</keyword>
<evidence type="ECO:0000256" key="8">
    <source>
        <dbReference type="ARBA" id="ARBA00023055"/>
    </source>
</evidence>
<evidence type="ECO:0000256" key="10">
    <source>
        <dbReference type="ARBA" id="ARBA00024479"/>
    </source>
</evidence>
<evidence type="ECO:0000256" key="6">
    <source>
        <dbReference type="ARBA" id="ARBA00022824"/>
    </source>
</evidence>
<dbReference type="InterPro" id="IPR026849">
    <property type="entry name" value="ATG2"/>
</dbReference>
<evidence type="ECO:0000256" key="5">
    <source>
        <dbReference type="ARBA" id="ARBA00022448"/>
    </source>
</evidence>
<dbReference type="EMBL" id="JAYDYQ010002005">
    <property type="protein sequence ID" value="KAK4487321.1"/>
    <property type="molecule type" value="Genomic_DNA"/>
</dbReference>
<reference evidence="13 14" key="1">
    <citation type="journal article" date="2023" name="bioRxiv">
        <title>Genome report: Whole genome sequence and annotation of Penstemon davidsonii.</title>
        <authorList>
            <person name="Ostevik K.L."/>
            <person name="Alabady M."/>
            <person name="Zhang M."/>
            <person name="Rausher M.D."/>
        </authorList>
    </citation>
    <scope>NUCLEOTIDE SEQUENCE [LARGE SCALE GENOMIC DNA]</scope>
    <source>
        <strain evidence="13">DNT005</strain>
        <tissue evidence="13">Whole leaf</tissue>
    </source>
</reference>
<evidence type="ECO:0000256" key="4">
    <source>
        <dbReference type="ARBA" id="ARBA00018070"/>
    </source>
</evidence>
<comment type="similarity">
    <text evidence="3">Belongs to the ATG2 family.</text>
</comment>
<comment type="catalytic activity">
    <reaction evidence="10">
        <text>a 1,2-diacyl-sn-glycero-3-phospho-L-serine(in) = a 1,2-diacyl-sn-glycero-3-phospho-L-serine(out)</text>
        <dbReference type="Rhea" id="RHEA:38663"/>
        <dbReference type="ChEBI" id="CHEBI:57262"/>
    </reaction>
</comment>
<sequence length="1902" mass="209294">KKLGKFILGDIDLNQLDVQLSAGKIQLSDLALNVDYINQKFGAASAILVKEGSVGTLVVTMPWKDGGCRIEVDELEVVLAPRRTKDSQDESDTCSQNKSGNNSFSHGYKKLDHETINSGLGNASVEVHEGVKTIAKMVKWLLTSFHVKIKKLIVAFDPLLEEESKKGLNKILVLRICEAECGTHISEDASPSSFATAHNFLGLSRLMSFVKFQGAVLELLNVDGLDHQSVPECSPEINLSNWFTGHCSPGNMTTVLYGEKGGFSGNLSLNIPWKNGSLDIHKVDADFHIDPLELRLQPSTVRCFIFMWDLFKGIGEESKEQGHPEPPKSILSSRAFSSDKELLGSEGFATNCYLMEKEPKNVLLSDSHLISDWVSRSQKDRYEEPDFGASVHQFFECCDELRNSQSALGNSGMWNWTCSVFSAITAASNLASGSLHVPSEQQHVETKFNASIAKVSLLLSFIDEDQKQYPMKDNANTDTDIHCVCAQFVDLFLVFQLVDHFCSKDDLGDEKHGRRGDVSRVALIREMQDGVQGALQTFQESSRIPGKDSVDISLSTQGINRCCHMTNSNDFFREDTSITLLKTSGVSRCHARVNSGSSGGSLTGPSSFSLNLPPFVCWVNFDLVTMILGFLKEMANCMETTRIGSGRAPESETKSYELSPPDNQVKKSHPRATIMPTKTDLETNIFLPNARIILCFPLKECTDLSNYSSCNQFIAFEFISPATGGNNVQSAKTKTLASFNKRHNVATSCSLHLNVGDFRFFTISAAAREKNTGSGTYSAEKITSFANGTGHLSLISMSWQEGTVTGPWIAKKAKLLASSENAKTEDKVVRKGFEFASVTTIKDTADSDARTRQEILSSSAFFLHAQLPPVTINLGKSQYDNLCGLLIQMIGHFSSILSDSVRSSEEDSASQASILVECDSVTVSVAIEPVEDVKCSMLEELPGSWLCLTLQLDKFELLSVSDIGGIRSANFLWMTHGQGNLWGSITEGLQREFLLISCSDSTMGRGDGESSYVLSSRYSGSDIINMWDPESNHNLSSMTVRCATIVAVGGRLDWFSTIISFFNVPSSEFEQACDNCQEKTCGSSLNLNLIDVGLSYEPYFKNLMANEGLHPNLPHLNANGARDEPYVACLLAASSLKFSNTTLVDCTEGKYRIKLQDVGLLICTVSESKLVGSIYNAEHLRKIGYVKVAQEAHIEALLSTNCKNGHAWELECAESHIMLSTCHDTTFGLIRLVAQLQKLFAPDMQKYAVHLENRWNSAQQVQFNNAERNLGGEFSPSVSQTQTSSLDKRSKVGNLMDEVWEDVFQLDGNSNFQAKFFESRLDSFIGASGPSSSEEKVPEFIDEYFLSDLRPLSELTLKSQSSDILHCKTSDVGETRTGNGGWYGDHSFKILENHASKVDGQNDVGHLVEVDASTSDSKHVDVEKAEGHIHFKNMNVTWRMYGGSDWSKFQNTSQPSVMNYGRDLTVCLELEFSGIRVDYDVYPVGEIRSSSLSLSIRDFCLNDKSERAPWKLVLGNYQSKKHPRKFSSKSVKLSLEAVKPDPSIPLEENRLRIALLPMRLHLHQSQLDFLISFFGGKRSSADTSPSTPPARRHFLVTFRQVEYIANGLICITKMTSLDILVPCGISKFDIWPMLIRVDYSPSHVDLTALRGGNYVELVNLVPWKGVELQLKHVQGVGLYGWNSVCETILGEWLEDISHNQIHKLLKGLAPIKSLVSVGSGAAKLVSLPVKNYKKDHRLLKGMQRGTIAFLRSISLEAIGLGVHLAAGAHNILLQAEYILTSIPPSVPWPVESILATNVRTNQPKDAQQGIQQACQSISDGLGKSASALVQTPLKRYQHGAGMGSALTTAAQAAPAAAIAPASAAARAMHCALLGFRNSLDLEHKRESLEKYLGRIPPPESML</sequence>
<keyword evidence="14" id="KW-1185">Reference proteome</keyword>
<evidence type="ECO:0000256" key="9">
    <source>
        <dbReference type="ARBA" id="ARBA00023136"/>
    </source>
</evidence>
<feature type="non-terminal residue" evidence="13">
    <location>
        <position position="1"/>
    </location>
</feature>
<evidence type="ECO:0000256" key="1">
    <source>
        <dbReference type="ARBA" id="ARBA00004406"/>
    </source>
</evidence>
<name>A0ABR0DDJ2_9LAMI</name>
<accession>A0ABR0DDJ2</accession>
<evidence type="ECO:0000313" key="13">
    <source>
        <dbReference type="EMBL" id="KAK4487321.1"/>
    </source>
</evidence>
<evidence type="ECO:0000313" key="14">
    <source>
        <dbReference type="Proteomes" id="UP001291926"/>
    </source>
</evidence>
<protein>
    <recommendedName>
        <fullName evidence="4">Autophagy-related protein 2</fullName>
    </recommendedName>
</protein>
<feature type="compositionally biased region" description="Polar residues" evidence="12">
    <location>
        <begin position="93"/>
        <end position="104"/>
    </location>
</feature>
<dbReference type="PANTHER" id="PTHR13190">
    <property type="entry name" value="AUTOPHAGY-RELATED 2, ISOFORM A"/>
    <property type="match status" value="1"/>
</dbReference>